<dbReference type="Gene3D" id="1.20.120.1910">
    <property type="entry name" value="Cysteine-tRNA ligase, C-terminal anti-codon recognition domain"/>
    <property type="match status" value="1"/>
</dbReference>
<dbReference type="HAMAP" id="MF_00041">
    <property type="entry name" value="Cys_tRNA_synth"/>
    <property type="match status" value="1"/>
</dbReference>
<dbReference type="OMA" id="IMRWPSP"/>
<dbReference type="PRINTS" id="PR00983">
    <property type="entry name" value="TRNASYNTHCYS"/>
</dbReference>
<dbReference type="SUPFAM" id="SSF52374">
    <property type="entry name" value="Nucleotidylyl transferase"/>
    <property type="match status" value="1"/>
</dbReference>
<keyword evidence="10 13" id="KW-0030">Aminoacyl-tRNA synthetase</keyword>
<dbReference type="InterPro" id="IPR015273">
    <property type="entry name" value="Cys-tRNA-synt_Ia_DALR"/>
</dbReference>
<dbReference type="Gene3D" id="3.40.50.620">
    <property type="entry name" value="HUPs"/>
    <property type="match status" value="1"/>
</dbReference>
<dbReference type="SUPFAM" id="SSF47323">
    <property type="entry name" value="Anticodon-binding domain of a subclass of class I aminoacyl-tRNA synthetases"/>
    <property type="match status" value="1"/>
</dbReference>
<dbReference type="FunFam" id="3.40.50.620:FF:000009">
    <property type="entry name" value="Cysteine--tRNA ligase"/>
    <property type="match status" value="1"/>
</dbReference>
<dbReference type="GO" id="GO:0006423">
    <property type="term" value="P:cysteinyl-tRNA aminoacylation"/>
    <property type="evidence" value="ECO:0000318"/>
    <property type="project" value="GO_Central"/>
</dbReference>
<keyword evidence="6" id="KW-0547">Nucleotide-binding</keyword>
<comment type="cofactor">
    <cofactor evidence="1">
        <name>Zn(2+)</name>
        <dbReference type="ChEBI" id="CHEBI:29105"/>
    </cofactor>
</comment>
<keyword evidence="5" id="KW-0479">Metal-binding</keyword>
<keyword evidence="9" id="KW-0648">Protein biosynthesis</keyword>
<keyword evidence="7" id="KW-0862">Zinc</keyword>
<dbReference type="STRING" id="105231.A0A1Y1IDJ3"/>
<name>A0A1Y1IDJ3_KLENI</name>
<keyword evidence="4" id="KW-0436">Ligase</keyword>
<proteinExistence type="inferred from homology"/>
<gene>
    <name evidence="13" type="ORF">KFL_002730160</name>
</gene>
<feature type="domain" description="Cysteinyl-tRNA synthetase class Ia DALR" evidence="12">
    <location>
        <begin position="347"/>
        <end position="416"/>
    </location>
</feature>
<evidence type="ECO:0000256" key="7">
    <source>
        <dbReference type="ARBA" id="ARBA00022833"/>
    </source>
</evidence>
<evidence type="ECO:0000256" key="4">
    <source>
        <dbReference type="ARBA" id="ARBA00022598"/>
    </source>
</evidence>
<evidence type="ECO:0000256" key="3">
    <source>
        <dbReference type="ARBA" id="ARBA00012832"/>
    </source>
</evidence>
<evidence type="ECO:0000313" key="14">
    <source>
        <dbReference type="Proteomes" id="UP000054558"/>
    </source>
</evidence>
<dbReference type="GO" id="GO:0046872">
    <property type="term" value="F:metal ion binding"/>
    <property type="evidence" value="ECO:0007669"/>
    <property type="project" value="UniProtKB-KW"/>
</dbReference>
<evidence type="ECO:0000256" key="9">
    <source>
        <dbReference type="ARBA" id="ARBA00022917"/>
    </source>
</evidence>
<evidence type="ECO:0000259" key="12">
    <source>
        <dbReference type="SMART" id="SM00840"/>
    </source>
</evidence>
<dbReference type="Pfam" id="PF01406">
    <property type="entry name" value="tRNA-synt_1e"/>
    <property type="match status" value="1"/>
</dbReference>
<dbReference type="GO" id="GO:0005737">
    <property type="term" value="C:cytoplasm"/>
    <property type="evidence" value="ECO:0000318"/>
    <property type="project" value="GO_Central"/>
</dbReference>
<dbReference type="InterPro" id="IPR032678">
    <property type="entry name" value="tRNA-synt_1_cat_dom"/>
</dbReference>
<dbReference type="PANTHER" id="PTHR10890:SF25">
    <property type="entry name" value="CYSTEINE--TRNA LIGASE, CHLOROPLASTIC_MITOCHONDRIAL"/>
    <property type="match status" value="1"/>
</dbReference>
<evidence type="ECO:0000256" key="6">
    <source>
        <dbReference type="ARBA" id="ARBA00022741"/>
    </source>
</evidence>
<dbReference type="GO" id="GO:0005524">
    <property type="term" value="F:ATP binding"/>
    <property type="evidence" value="ECO:0000318"/>
    <property type="project" value="GO_Central"/>
</dbReference>
<dbReference type="InterPro" id="IPR009080">
    <property type="entry name" value="tRNAsynth_Ia_anticodon-bd"/>
</dbReference>
<dbReference type="AlphaFoldDB" id="A0A1Y1IDJ3"/>
<dbReference type="Proteomes" id="UP000054558">
    <property type="component" value="Unassembled WGS sequence"/>
</dbReference>
<evidence type="ECO:0000256" key="2">
    <source>
        <dbReference type="ARBA" id="ARBA00005594"/>
    </source>
</evidence>
<keyword evidence="14" id="KW-1185">Reference proteome</keyword>
<dbReference type="GO" id="GO:0004817">
    <property type="term" value="F:cysteine-tRNA ligase activity"/>
    <property type="evidence" value="ECO:0000318"/>
    <property type="project" value="GO_Central"/>
</dbReference>
<protein>
    <recommendedName>
        <fullName evidence="3">cysteine--tRNA ligase</fullName>
        <ecNumber evidence="3">6.1.1.16</ecNumber>
    </recommendedName>
    <alternativeName>
        <fullName evidence="11">Cysteinyl-tRNA synthetase</fullName>
    </alternativeName>
</protein>
<dbReference type="OrthoDB" id="438179at2759"/>
<dbReference type="NCBIfam" id="TIGR00435">
    <property type="entry name" value="cysS"/>
    <property type="match status" value="1"/>
</dbReference>
<sequence length="485" mass="54241">MTRQKEVFRPRVEGQVGMYVCGVTAYDFSHIGHARVYVWSDCLFRYLRHLGYEVKYVRNFTDVDDKIITRAKQTGEDPIALSERFCEEFKEDMNALRCLPPTSEPKVTTHIPQIITMIQQIINNGHAYAVAGDVYFTVDSFPEYGALSGRKQDENRAGERVAVDERKKNPADFALWKAAKEGEPSWESPWGRGRPGWHIECSAMSAEHLGEAFDIHGGGQDLVFPHHENELAQSRAACAHAHVGYWVHNGFVTVDEEKMSKSLGNFFTIRDVLKEFHPLALRWFLIGTQYRSPINYSRAQLDQASDRLYYLCQTVQDAHDLLTDSADTDGGAASAEASTSAAALRGGFEDSMSDDLNTPKAVAALSEPLKLMNDLMHTKKGRKDKARTANLRLLSKEVQSAAGILGFDLEDARKVLDELNAYALARARMTIEDLRARMDERAVARAAKDFARSDSIRAELAQVGIYLMDGGDGTLWKPAPVVESE</sequence>
<evidence type="ECO:0000256" key="8">
    <source>
        <dbReference type="ARBA" id="ARBA00022840"/>
    </source>
</evidence>
<evidence type="ECO:0000256" key="5">
    <source>
        <dbReference type="ARBA" id="ARBA00022723"/>
    </source>
</evidence>
<dbReference type="SMART" id="SM00840">
    <property type="entry name" value="DALR_2"/>
    <property type="match status" value="1"/>
</dbReference>
<dbReference type="EC" id="6.1.1.16" evidence="3"/>
<dbReference type="InterPro" id="IPR024909">
    <property type="entry name" value="Cys-tRNA/MSH_ligase"/>
</dbReference>
<keyword evidence="8" id="KW-0067">ATP-binding</keyword>
<dbReference type="EMBL" id="DF237222">
    <property type="protein sequence ID" value="GAQ86158.1"/>
    <property type="molecule type" value="Genomic_DNA"/>
</dbReference>
<organism evidence="13 14">
    <name type="scientific">Klebsormidium nitens</name>
    <name type="common">Green alga</name>
    <name type="synonym">Ulothrix nitens</name>
    <dbReference type="NCBI Taxonomy" id="105231"/>
    <lineage>
        <taxon>Eukaryota</taxon>
        <taxon>Viridiplantae</taxon>
        <taxon>Streptophyta</taxon>
        <taxon>Klebsormidiophyceae</taxon>
        <taxon>Klebsormidiales</taxon>
        <taxon>Klebsormidiaceae</taxon>
        <taxon>Klebsormidium</taxon>
    </lineage>
</organism>
<dbReference type="CDD" id="cd00672">
    <property type="entry name" value="CysRS_core"/>
    <property type="match status" value="1"/>
</dbReference>
<comment type="similarity">
    <text evidence="2">Belongs to the class-I aminoacyl-tRNA synthetase family.</text>
</comment>
<dbReference type="Pfam" id="PF09190">
    <property type="entry name" value="DALR_2"/>
    <property type="match status" value="1"/>
</dbReference>
<accession>A0A1Y1IDJ3</accession>
<reference evidence="13 14" key="1">
    <citation type="journal article" date="2014" name="Nat. Commun.">
        <title>Klebsormidium flaccidum genome reveals primary factors for plant terrestrial adaptation.</title>
        <authorList>
            <person name="Hori K."/>
            <person name="Maruyama F."/>
            <person name="Fujisawa T."/>
            <person name="Togashi T."/>
            <person name="Yamamoto N."/>
            <person name="Seo M."/>
            <person name="Sato S."/>
            <person name="Yamada T."/>
            <person name="Mori H."/>
            <person name="Tajima N."/>
            <person name="Moriyama T."/>
            <person name="Ikeuchi M."/>
            <person name="Watanabe M."/>
            <person name="Wada H."/>
            <person name="Kobayashi K."/>
            <person name="Saito M."/>
            <person name="Masuda T."/>
            <person name="Sasaki-Sekimoto Y."/>
            <person name="Mashiguchi K."/>
            <person name="Awai K."/>
            <person name="Shimojima M."/>
            <person name="Masuda S."/>
            <person name="Iwai M."/>
            <person name="Nobusawa T."/>
            <person name="Narise T."/>
            <person name="Kondo S."/>
            <person name="Saito H."/>
            <person name="Sato R."/>
            <person name="Murakawa M."/>
            <person name="Ihara Y."/>
            <person name="Oshima-Yamada Y."/>
            <person name="Ohtaka K."/>
            <person name="Satoh M."/>
            <person name="Sonobe K."/>
            <person name="Ishii M."/>
            <person name="Ohtani R."/>
            <person name="Kanamori-Sato M."/>
            <person name="Honoki R."/>
            <person name="Miyazaki D."/>
            <person name="Mochizuki H."/>
            <person name="Umetsu J."/>
            <person name="Higashi K."/>
            <person name="Shibata D."/>
            <person name="Kamiya Y."/>
            <person name="Sato N."/>
            <person name="Nakamura Y."/>
            <person name="Tabata S."/>
            <person name="Ida S."/>
            <person name="Kurokawa K."/>
            <person name="Ohta H."/>
        </authorList>
    </citation>
    <scope>NUCLEOTIDE SEQUENCE [LARGE SCALE GENOMIC DNA]</scope>
    <source>
        <strain evidence="13 14">NIES-2285</strain>
    </source>
</reference>
<evidence type="ECO:0000256" key="10">
    <source>
        <dbReference type="ARBA" id="ARBA00023146"/>
    </source>
</evidence>
<dbReference type="PANTHER" id="PTHR10890">
    <property type="entry name" value="CYSTEINYL-TRNA SYNTHETASE"/>
    <property type="match status" value="1"/>
</dbReference>
<evidence type="ECO:0000256" key="1">
    <source>
        <dbReference type="ARBA" id="ARBA00001947"/>
    </source>
</evidence>
<dbReference type="InterPro" id="IPR015803">
    <property type="entry name" value="Cys-tRNA-ligase"/>
</dbReference>
<dbReference type="InterPro" id="IPR014729">
    <property type="entry name" value="Rossmann-like_a/b/a_fold"/>
</dbReference>
<evidence type="ECO:0000256" key="11">
    <source>
        <dbReference type="ARBA" id="ARBA00031499"/>
    </source>
</evidence>
<evidence type="ECO:0000313" key="13">
    <source>
        <dbReference type="EMBL" id="GAQ86158.1"/>
    </source>
</evidence>